<dbReference type="EMBL" id="UINC01046324">
    <property type="protein sequence ID" value="SVB54191.1"/>
    <property type="molecule type" value="Genomic_DNA"/>
</dbReference>
<protein>
    <submittedName>
        <fullName evidence="1">Uncharacterized protein</fullName>
    </submittedName>
</protein>
<feature type="non-terminal residue" evidence="1">
    <location>
        <position position="55"/>
    </location>
</feature>
<proteinExistence type="predicted"/>
<reference evidence="1" key="1">
    <citation type="submission" date="2018-05" db="EMBL/GenBank/DDBJ databases">
        <authorList>
            <person name="Lanie J.A."/>
            <person name="Ng W.-L."/>
            <person name="Kazmierczak K.M."/>
            <person name="Andrzejewski T.M."/>
            <person name="Davidsen T.M."/>
            <person name="Wayne K.J."/>
            <person name="Tettelin H."/>
            <person name="Glass J.I."/>
            <person name="Rusch D."/>
            <person name="Podicherti R."/>
            <person name="Tsui H.-C.T."/>
            <person name="Winkler M.E."/>
        </authorList>
    </citation>
    <scope>NUCLEOTIDE SEQUENCE</scope>
</reference>
<name>A0A382EW59_9ZZZZ</name>
<evidence type="ECO:0000313" key="1">
    <source>
        <dbReference type="EMBL" id="SVB54191.1"/>
    </source>
</evidence>
<dbReference type="AlphaFoldDB" id="A0A382EW59"/>
<organism evidence="1">
    <name type="scientific">marine metagenome</name>
    <dbReference type="NCBI Taxonomy" id="408172"/>
    <lineage>
        <taxon>unclassified sequences</taxon>
        <taxon>metagenomes</taxon>
        <taxon>ecological metagenomes</taxon>
    </lineage>
</organism>
<sequence>MNIVTRFFLFHKFSLELYPLLLENHRLFIINSKIFGGKNNEVTQVIKRFISTYFY</sequence>
<gene>
    <name evidence="1" type="ORF">METZ01_LOCUS207045</name>
</gene>
<accession>A0A382EW59</accession>